<evidence type="ECO:0000256" key="11">
    <source>
        <dbReference type="ARBA" id="ARBA00022741"/>
    </source>
</evidence>
<dbReference type="AlphaFoldDB" id="A0AAD9TDJ3"/>
<dbReference type="PROSITE" id="PS50011">
    <property type="entry name" value="PROTEIN_KINASE_DOM"/>
    <property type="match status" value="1"/>
</dbReference>
<dbReference type="InterPro" id="IPR011009">
    <property type="entry name" value="Kinase-like_dom_sf"/>
</dbReference>
<keyword evidence="3" id="KW-1003">Cell membrane</keyword>
<keyword evidence="9" id="KW-0732">Signal</keyword>
<evidence type="ECO:0000256" key="13">
    <source>
        <dbReference type="ARBA" id="ARBA00022840"/>
    </source>
</evidence>
<keyword evidence="12" id="KW-0418">Kinase</keyword>
<evidence type="ECO:0000256" key="18">
    <source>
        <dbReference type="ARBA" id="ARBA00047899"/>
    </source>
</evidence>
<keyword evidence="8" id="KW-0812">Transmembrane</keyword>
<dbReference type="InterPro" id="IPR051564">
    <property type="entry name" value="LRR_receptor-like_kinase"/>
</dbReference>
<dbReference type="Pfam" id="PF00069">
    <property type="entry name" value="Pkinase"/>
    <property type="match status" value="1"/>
</dbReference>
<keyword evidence="5" id="KW-0597">Phosphoprotein</keyword>
<evidence type="ECO:0000256" key="1">
    <source>
        <dbReference type="ARBA" id="ARBA00004162"/>
    </source>
</evidence>
<dbReference type="Proteomes" id="UP001280121">
    <property type="component" value="Unassembled WGS sequence"/>
</dbReference>
<comment type="catalytic activity">
    <reaction evidence="18">
        <text>L-threonyl-[protein] + ATP = O-phospho-L-threonyl-[protein] + ADP + H(+)</text>
        <dbReference type="Rhea" id="RHEA:46608"/>
        <dbReference type="Rhea" id="RHEA-COMP:11060"/>
        <dbReference type="Rhea" id="RHEA-COMP:11605"/>
        <dbReference type="ChEBI" id="CHEBI:15378"/>
        <dbReference type="ChEBI" id="CHEBI:30013"/>
        <dbReference type="ChEBI" id="CHEBI:30616"/>
        <dbReference type="ChEBI" id="CHEBI:61977"/>
        <dbReference type="ChEBI" id="CHEBI:456216"/>
        <dbReference type="EC" id="2.7.11.1"/>
    </reaction>
</comment>
<evidence type="ECO:0000256" key="19">
    <source>
        <dbReference type="ARBA" id="ARBA00048679"/>
    </source>
</evidence>
<name>A0AAD9TDJ3_9ROSI</name>
<dbReference type="InterPro" id="IPR000719">
    <property type="entry name" value="Prot_kinase_dom"/>
</dbReference>
<keyword evidence="17" id="KW-0325">Glycoprotein</keyword>
<dbReference type="GO" id="GO:0005524">
    <property type="term" value="F:ATP binding"/>
    <property type="evidence" value="ECO:0007669"/>
    <property type="project" value="UniProtKB-KW"/>
</dbReference>
<dbReference type="PANTHER" id="PTHR48055:SF55">
    <property type="entry name" value="PROTEIN KINASE DOMAIN-CONTAINING PROTEIN"/>
    <property type="match status" value="1"/>
</dbReference>
<evidence type="ECO:0000256" key="8">
    <source>
        <dbReference type="ARBA" id="ARBA00022692"/>
    </source>
</evidence>
<comment type="caution">
    <text evidence="21">The sequence shown here is derived from an EMBL/GenBank/DDBJ whole genome shotgun (WGS) entry which is preliminary data.</text>
</comment>
<feature type="domain" description="Protein kinase" evidence="20">
    <location>
        <begin position="1"/>
        <end position="174"/>
    </location>
</feature>
<keyword evidence="13" id="KW-0067">ATP-binding</keyword>
<dbReference type="EC" id="2.7.11.1" evidence="2"/>
<keyword evidence="14" id="KW-1133">Transmembrane helix</keyword>
<accession>A0AAD9TDJ3</accession>
<dbReference type="GO" id="GO:0004674">
    <property type="term" value="F:protein serine/threonine kinase activity"/>
    <property type="evidence" value="ECO:0007669"/>
    <property type="project" value="UniProtKB-KW"/>
</dbReference>
<dbReference type="Gene3D" id="1.10.510.10">
    <property type="entry name" value="Transferase(Phosphotransferase) domain 1"/>
    <property type="match status" value="1"/>
</dbReference>
<evidence type="ECO:0000256" key="2">
    <source>
        <dbReference type="ARBA" id="ARBA00012513"/>
    </source>
</evidence>
<dbReference type="FunFam" id="1.10.510.10:FF:000358">
    <property type="entry name" value="Putative leucine-rich repeat receptor-like serine/threonine-protein kinase"/>
    <property type="match status" value="1"/>
</dbReference>
<organism evidence="21 22">
    <name type="scientific">Dipteronia dyeriana</name>
    <dbReference type="NCBI Taxonomy" id="168575"/>
    <lineage>
        <taxon>Eukaryota</taxon>
        <taxon>Viridiplantae</taxon>
        <taxon>Streptophyta</taxon>
        <taxon>Embryophyta</taxon>
        <taxon>Tracheophyta</taxon>
        <taxon>Spermatophyta</taxon>
        <taxon>Magnoliopsida</taxon>
        <taxon>eudicotyledons</taxon>
        <taxon>Gunneridae</taxon>
        <taxon>Pentapetalae</taxon>
        <taxon>rosids</taxon>
        <taxon>malvids</taxon>
        <taxon>Sapindales</taxon>
        <taxon>Sapindaceae</taxon>
        <taxon>Hippocastanoideae</taxon>
        <taxon>Acereae</taxon>
        <taxon>Dipteronia</taxon>
    </lineage>
</organism>
<evidence type="ECO:0000259" key="20">
    <source>
        <dbReference type="PROSITE" id="PS50011"/>
    </source>
</evidence>
<keyword evidence="22" id="KW-1185">Reference proteome</keyword>
<keyword evidence="10" id="KW-0677">Repeat</keyword>
<keyword evidence="6" id="KW-0433">Leucine-rich repeat</keyword>
<evidence type="ECO:0000256" key="7">
    <source>
        <dbReference type="ARBA" id="ARBA00022679"/>
    </source>
</evidence>
<evidence type="ECO:0000256" key="17">
    <source>
        <dbReference type="ARBA" id="ARBA00023180"/>
    </source>
</evidence>
<dbReference type="GO" id="GO:0005886">
    <property type="term" value="C:plasma membrane"/>
    <property type="evidence" value="ECO:0007669"/>
    <property type="project" value="UniProtKB-SubCell"/>
</dbReference>
<keyword evidence="16" id="KW-0675">Receptor</keyword>
<evidence type="ECO:0000256" key="12">
    <source>
        <dbReference type="ARBA" id="ARBA00022777"/>
    </source>
</evidence>
<dbReference type="SUPFAM" id="SSF56112">
    <property type="entry name" value="Protein kinase-like (PK-like)"/>
    <property type="match status" value="1"/>
</dbReference>
<comment type="subcellular location">
    <subcellularLocation>
        <location evidence="1">Cell membrane</location>
        <topology evidence="1">Single-pass membrane protein</topology>
    </subcellularLocation>
</comment>
<proteinExistence type="predicted"/>
<protein>
    <recommendedName>
        <fullName evidence="2">non-specific serine/threonine protein kinase</fullName>
        <ecNumber evidence="2">2.7.11.1</ecNumber>
    </recommendedName>
</protein>
<evidence type="ECO:0000256" key="6">
    <source>
        <dbReference type="ARBA" id="ARBA00022614"/>
    </source>
</evidence>
<keyword evidence="4" id="KW-0723">Serine/threonine-protein kinase</keyword>
<feature type="non-terminal residue" evidence="21">
    <location>
        <position position="1"/>
    </location>
</feature>
<dbReference type="EMBL" id="JANJYI010000009">
    <property type="protein sequence ID" value="KAK2634190.1"/>
    <property type="molecule type" value="Genomic_DNA"/>
</dbReference>
<sequence>CDLKPSNVLLDEEMIAHVGDFGLAKFLAKDSSNTTKQYTNSIAIKGSIGYIAPEYGMRESVSAHEDIYSYGILLLEILTGKRPTNEMFKDGLSLHSFCKMALPDRVMEIADPFLLILYEELIGQTNGGKGTVKVSKCLISLVRIGVACSTKTPHKRMGISEIVMELNAIKQAFLGMGIHGQKRARM</sequence>
<keyword evidence="7" id="KW-0808">Transferase</keyword>
<evidence type="ECO:0000256" key="3">
    <source>
        <dbReference type="ARBA" id="ARBA00022475"/>
    </source>
</evidence>
<evidence type="ECO:0000256" key="10">
    <source>
        <dbReference type="ARBA" id="ARBA00022737"/>
    </source>
</evidence>
<keyword evidence="11" id="KW-0547">Nucleotide-binding</keyword>
<evidence type="ECO:0000256" key="14">
    <source>
        <dbReference type="ARBA" id="ARBA00022989"/>
    </source>
</evidence>
<evidence type="ECO:0000256" key="5">
    <source>
        <dbReference type="ARBA" id="ARBA00022553"/>
    </source>
</evidence>
<evidence type="ECO:0000256" key="16">
    <source>
        <dbReference type="ARBA" id="ARBA00023170"/>
    </source>
</evidence>
<reference evidence="21" key="1">
    <citation type="journal article" date="2023" name="Plant J.">
        <title>Genome sequences and population genomics provide insights into the demographic history, inbreeding, and mutation load of two 'living fossil' tree species of Dipteronia.</title>
        <authorList>
            <person name="Feng Y."/>
            <person name="Comes H.P."/>
            <person name="Chen J."/>
            <person name="Zhu S."/>
            <person name="Lu R."/>
            <person name="Zhang X."/>
            <person name="Li P."/>
            <person name="Qiu J."/>
            <person name="Olsen K.M."/>
            <person name="Qiu Y."/>
        </authorList>
    </citation>
    <scope>NUCLEOTIDE SEQUENCE</scope>
    <source>
        <strain evidence="21">KIB01</strain>
    </source>
</reference>
<evidence type="ECO:0000256" key="4">
    <source>
        <dbReference type="ARBA" id="ARBA00022527"/>
    </source>
</evidence>
<evidence type="ECO:0000313" key="21">
    <source>
        <dbReference type="EMBL" id="KAK2634190.1"/>
    </source>
</evidence>
<comment type="catalytic activity">
    <reaction evidence="19">
        <text>L-seryl-[protein] + ATP = O-phospho-L-seryl-[protein] + ADP + H(+)</text>
        <dbReference type="Rhea" id="RHEA:17989"/>
        <dbReference type="Rhea" id="RHEA-COMP:9863"/>
        <dbReference type="Rhea" id="RHEA-COMP:11604"/>
        <dbReference type="ChEBI" id="CHEBI:15378"/>
        <dbReference type="ChEBI" id="CHEBI:29999"/>
        <dbReference type="ChEBI" id="CHEBI:30616"/>
        <dbReference type="ChEBI" id="CHEBI:83421"/>
        <dbReference type="ChEBI" id="CHEBI:456216"/>
        <dbReference type="EC" id="2.7.11.1"/>
    </reaction>
</comment>
<gene>
    <name evidence="21" type="ORF">Ddye_028982</name>
</gene>
<evidence type="ECO:0000256" key="9">
    <source>
        <dbReference type="ARBA" id="ARBA00022729"/>
    </source>
</evidence>
<evidence type="ECO:0000256" key="15">
    <source>
        <dbReference type="ARBA" id="ARBA00023136"/>
    </source>
</evidence>
<dbReference type="PANTHER" id="PTHR48055">
    <property type="entry name" value="LEUCINE-RICH REPEAT RECEPTOR PROTEIN KINASE EMS1"/>
    <property type="match status" value="1"/>
</dbReference>
<keyword evidence="15" id="KW-0472">Membrane</keyword>
<evidence type="ECO:0000313" key="22">
    <source>
        <dbReference type="Proteomes" id="UP001280121"/>
    </source>
</evidence>